<reference evidence="3 4" key="1">
    <citation type="submission" date="2019-02" db="EMBL/GenBank/DDBJ databases">
        <title>Planctomycetal bacteria perform biofilm scaping via a novel small molecule.</title>
        <authorList>
            <person name="Jeske O."/>
            <person name="Boedeker C."/>
            <person name="Wiegand S."/>
            <person name="Breitling P."/>
            <person name="Kallscheuer N."/>
            <person name="Jogler M."/>
            <person name="Rohde M."/>
            <person name="Petersen J."/>
            <person name="Medema M.H."/>
            <person name="Surup F."/>
            <person name="Jogler C."/>
        </authorList>
    </citation>
    <scope>NUCLEOTIDE SEQUENCE [LARGE SCALE GENOMIC DNA]</scope>
    <source>
        <strain evidence="3 4">Mal15</strain>
    </source>
</reference>
<keyword evidence="1" id="KW-0472">Membrane</keyword>
<dbReference type="RefSeq" id="WP_147866130.1">
    <property type="nucleotide sequence ID" value="NZ_CP036264.1"/>
</dbReference>
<organism evidence="3 4">
    <name type="scientific">Stieleria maiorica</name>
    <dbReference type="NCBI Taxonomy" id="2795974"/>
    <lineage>
        <taxon>Bacteria</taxon>
        <taxon>Pseudomonadati</taxon>
        <taxon>Planctomycetota</taxon>
        <taxon>Planctomycetia</taxon>
        <taxon>Pirellulales</taxon>
        <taxon>Pirellulaceae</taxon>
        <taxon>Stieleria</taxon>
    </lineage>
</organism>
<feature type="transmembrane region" description="Helical" evidence="1">
    <location>
        <begin position="54"/>
        <end position="74"/>
    </location>
</feature>
<evidence type="ECO:0000256" key="1">
    <source>
        <dbReference type="SAM" id="Phobius"/>
    </source>
</evidence>
<keyword evidence="4" id="KW-1185">Reference proteome</keyword>
<dbReference type="GO" id="GO:0030153">
    <property type="term" value="P:bacteriocin immunity"/>
    <property type="evidence" value="ECO:0007669"/>
    <property type="project" value="InterPro"/>
</dbReference>
<evidence type="ECO:0000313" key="3">
    <source>
        <dbReference type="EMBL" id="QEF96298.1"/>
    </source>
</evidence>
<dbReference type="KEGG" id="smam:Mal15_03250"/>
<keyword evidence="1" id="KW-0812">Transmembrane</keyword>
<keyword evidence="1" id="KW-1133">Transmembrane helix</keyword>
<proteinExistence type="predicted"/>
<feature type="domain" description="Uncharacterized protein YyaB-like PH" evidence="2">
    <location>
        <begin position="76"/>
        <end position="145"/>
    </location>
</feature>
<feature type="transmembrane region" description="Helical" evidence="1">
    <location>
        <begin position="26"/>
        <end position="47"/>
    </location>
</feature>
<dbReference type="EMBL" id="CP036264">
    <property type="protein sequence ID" value="QEF96298.1"/>
    <property type="molecule type" value="Genomic_DNA"/>
</dbReference>
<dbReference type="Pfam" id="PF06713">
    <property type="entry name" value="bPH_4"/>
    <property type="match status" value="1"/>
</dbReference>
<evidence type="ECO:0000259" key="2">
    <source>
        <dbReference type="Pfam" id="PF06713"/>
    </source>
</evidence>
<dbReference type="AlphaFoldDB" id="A0A5B9M527"/>
<evidence type="ECO:0000313" key="4">
    <source>
        <dbReference type="Proteomes" id="UP000321353"/>
    </source>
</evidence>
<gene>
    <name evidence="3" type="ORF">Mal15_03250</name>
</gene>
<name>A0A5B9M527_9BACT</name>
<dbReference type="Proteomes" id="UP000321353">
    <property type="component" value="Chromosome"/>
</dbReference>
<dbReference type="InterPro" id="IPR009589">
    <property type="entry name" value="PH_YyaB-like"/>
</dbReference>
<sequence>MMTDDAAARHADTPPHKTVYVSAVDWWIAILLMLGPVICVGMTGILLQQGRQQDALYCLIAGAGTLLVTGMFTVPCRYTILPDTLSIRCGILFMRVPLKQIKAIEPSGSWLSGPALSVRRVKISTASRFYLVSPVDRERFIEELTAAVENSSEVMP</sequence>
<protein>
    <recommendedName>
        <fullName evidence="2">Uncharacterized protein YyaB-like PH domain-containing protein</fullName>
    </recommendedName>
</protein>
<accession>A0A5B9M527</accession>